<evidence type="ECO:0000259" key="1">
    <source>
        <dbReference type="Pfam" id="PF13843"/>
    </source>
</evidence>
<organism evidence="2 3">
    <name type="scientific">Periplaneta americana</name>
    <name type="common">American cockroach</name>
    <name type="synonym">Blatta americana</name>
    <dbReference type="NCBI Taxonomy" id="6978"/>
    <lineage>
        <taxon>Eukaryota</taxon>
        <taxon>Metazoa</taxon>
        <taxon>Ecdysozoa</taxon>
        <taxon>Arthropoda</taxon>
        <taxon>Hexapoda</taxon>
        <taxon>Insecta</taxon>
        <taxon>Pterygota</taxon>
        <taxon>Neoptera</taxon>
        <taxon>Polyneoptera</taxon>
        <taxon>Dictyoptera</taxon>
        <taxon>Blattodea</taxon>
        <taxon>Blattoidea</taxon>
        <taxon>Blattidae</taxon>
        <taxon>Blattinae</taxon>
        <taxon>Periplaneta</taxon>
    </lineage>
</organism>
<sequence length="149" mass="16733">MNCKPDKFGIKFWLAVDTTSKYLVNGFPYIGRDEERPAGVPLAEHVVMRLAEPYLSKGRNITCDNFFTVKSLGENLKRKSTSIVGTLEMSRREVPPSAKSPTLPLHSTTIYKSGDMTLTSYQCKKNKNVLLLSTIHDTVTINEQHKKAT</sequence>
<evidence type="ECO:0000313" key="2">
    <source>
        <dbReference type="EMBL" id="KAJ4442316.1"/>
    </source>
</evidence>
<dbReference type="Pfam" id="PF13843">
    <property type="entry name" value="DDE_Tnp_1_7"/>
    <property type="match status" value="1"/>
</dbReference>
<dbReference type="PANTHER" id="PTHR46599:SF6">
    <property type="entry name" value="DUAL SPECIFICITY PHOSPHATASE 26"/>
    <property type="match status" value="1"/>
</dbReference>
<evidence type="ECO:0000313" key="3">
    <source>
        <dbReference type="Proteomes" id="UP001148838"/>
    </source>
</evidence>
<protein>
    <recommendedName>
        <fullName evidence="1">PiggyBac transposable element-derived protein domain-containing protein</fullName>
    </recommendedName>
</protein>
<proteinExistence type="predicted"/>
<dbReference type="Proteomes" id="UP001148838">
    <property type="component" value="Unassembled WGS sequence"/>
</dbReference>
<comment type="caution">
    <text evidence="2">The sequence shown here is derived from an EMBL/GenBank/DDBJ whole genome shotgun (WGS) entry which is preliminary data.</text>
</comment>
<accession>A0ABQ8T757</accession>
<gene>
    <name evidence="2" type="ORF">ANN_03902</name>
</gene>
<dbReference type="InterPro" id="IPR029526">
    <property type="entry name" value="PGBD"/>
</dbReference>
<reference evidence="2 3" key="1">
    <citation type="journal article" date="2022" name="Allergy">
        <title>Genome assembly and annotation of Periplaneta americana reveal a comprehensive cockroach allergen profile.</title>
        <authorList>
            <person name="Wang L."/>
            <person name="Xiong Q."/>
            <person name="Saelim N."/>
            <person name="Wang L."/>
            <person name="Nong W."/>
            <person name="Wan A.T."/>
            <person name="Shi M."/>
            <person name="Liu X."/>
            <person name="Cao Q."/>
            <person name="Hui J.H.L."/>
            <person name="Sookrung N."/>
            <person name="Leung T.F."/>
            <person name="Tungtrongchitr A."/>
            <person name="Tsui S.K.W."/>
        </authorList>
    </citation>
    <scope>NUCLEOTIDE SEQUENCE [LARGE SCALE GENOMIC DNA]</scope>
    <source>
        <strain evidence="2">PWHHKU_190912</strain>
    </source>
</reference>
<dbReference type="PANTHER" id="PTHR46599">
    <property type="entry name" value="PIGGYBAC TRANSPOSABLE ELEMENT-DERIVED PROTEIN 4"/>
    <property type="match status" value="1"/>
</dbReference>
<feature type="domain" description="PiggyBac transposable element-derived protein" evidence="1">
    <location>
        <begin position="1"/>
        <end position="145"/>
    </location>
</feature>
<dbReference type="EMBL" id="JAJSOF020000013">
    <property type="protein sequence ID" value="KAJ4442316.1"/>
    <property type="molecule type" value="Genomic_DNA"/>
</dbReference>
<name>A0ABQ8T757_PERAM</name>
<keyword evidence="3" id="KW-1185">Reference proteome</keyword>